<sequence>MANFNRVIVDKNFLRKKLVEDEEIAKSLSRFVDNSIIARRGVTTGDNPCKVSIKISSDEITISDNSGGIQSKISDKDIFRIGIEDGQGIKGLGIKKSFFKLGNKIEIFSNKKRCSRKFALDINLGSEELASQSENIAYNPKEIEGTTIIITDLEKTLLKELGSNYFYEKVFKNLGRIYSKFLSKGELVLLVNDKEVEPVEIEARKINSCKILGHYEVTLYKGTKEDASGIDLYINDFIVLDRIKNKEVKWNLLNESKYTYTDCIVEISYQGERSKYEKEKDILFAEVIKFIKENKVYFLNSTIIIQYSMPISKVEELKEYYEEDTAKAIGMKGFDKLYEDYLNNKANNN</sequence>
<dbReference type="OrthoDB" id="1934874at2"/>
<evidence type="ECO:0000313" key="1">
    <source>
        <dbReference type="EMBL" id="QAA33480.1"/>
    </source>
</evidence>
<dbReference type="EMBL" id="CP025746">
    <property type="protein sequence ID" value="QAA33480.1"/>
    <property type="molecule type" value="Genomic_DNA"/>
</dbReference>
<keyword evidence="2" id="KW-1185">Reference proteome</keyword>
<gene>
    <name evidence="1" type="ORF">C1I91_18515</name>
</gene>
<dbReference type="RefSeq" id="WP_128214203.1">
    <property type="nucleotide sequence ID" value="NZ_CP025746.1"/>
</dbReference>
<name>A0A410DWR4_9CLOT</name>
<proteinExistence type="predicted"/>
<reference evidence="1 2" key="1">
    <citation type="submission" date="2018-01" db="EMBL/GenBank/DDBJ databases">
        <title>Genome Sequencing and Assembly of Anaerobacter polyendosporus strain CT4.</title>
        <authorList>
            <person name="Tachaapaikoon C."/>
            <person name="Sutheeworapong S."/>
            <person name="Jenjaroenpun P."/>
            <person name="Wongsurawat T."/>
            <person name="Nookeaw I."/>
            <person name="Cheawchanlertfa P."/>
            <person name="Kosugi A."/>
            <person name="Cheevadhanarak S."/>
            <person name="Ratanakhanokchai K."/>
        </authorList>
    </citation>
    <scope>NUCLEOTIDE SEQUENCE [LARGE SCALE GENOMIC DNA]</scope>
    <source>
        <strain evidence="1 2">CT4</strain>
    </source>
</reference>
<organism evidence="1 2">
    <name type="scientific">Clostridium manihotivorum</name>
    <dbReference type="NCBI Taxonomy" id="2320868"/>
    <lineage>
        <taxon>Bacteria</taxon>
        <taxon>Bacillati</taxon>
        <taxon>Bacillota</taxon>
        <taxon>Clostridia</taxon>
        <taxon>Eubacteriales</taxon>
        <taxon>Clostridiaceae</taxon>
        <taxon>Clostridium</taxon>
    </lineage>
</organism>
<evidence type="ECO:0000313" key="2">
    <source>
        <dbReference type="Proteomes" id="UP000286268"/>
    </source>
</evidence>
<dbReference type="Proteomes" id="UP000286268">
    <property type="component" value="Chromosome"/>
</dbReference>
<evidence type="ECO:0008006" key="3">
    <source>
        <dbReference type="Google" id="ProtNLM"/>
    </source>
</evidence>
<protein>
    <recommendedName>
        <fullName evidence="3">ATP-binding protein</fullName>
    </recommendedName>
</protein>
<dbReference type="KEGG" id="cmah:C1I91_18515"/>
<dbReference type="AlphaFoldDB" id="A0A410DWR4"/>
<accession>A0A410DWR4</accession>